<evidence type="ECO:0000256" key="8">
    <source>
        <dbReference type="SAM" id="SignalP"/>
    </source>
</evidence>
<keyword evidence="7" id="KW-0449">Lipoprotein</keyword>
<evidence type="ECO:0000256" key="7">
    <source>
        <dbReference type="ARBA" id="ARBA00023288"/>
    </source>
</evidence>
<keyword evidence="3" id="KW-1003">Cell membrane</keyword>
<dbReference type="EMBL" id="QUWK01000008">
    <property type="protein sequence ID" value="RFU94552.1"/>
    <property type="molecule type" value="Genomic_DNA"/>
</dbReference>
<keyword evidence="10" id="KW-1185">Reference proteome</keyword>
<evidence type="ECO:0000256" key="2">
    <source>
        <dbReference type="ARBA" id="ARBA00008520"/>
    </source>
</evidence>
<evidence type="ECO:0000256" key="5">
    <source>
        <dbReference type="ARBA" id="ARBA00023136"/>
    </source>
</evidence>
<dbReference type="RefSeq" id="WP_117330586.1">
    <property type="nucleotide sequence ID" value="NZ_QUWK01000008.1"/>
</dbReference>
<keyword evidence="6" id="KW-0564">Palmitate</keyword>
<dbReference type="PANTHER" id="PTHR43649">
    <property type="entry name" value="ARABINOSE-BINDING PROTEIN-RELATED"/>
    <property type="match status" value="1"/>
</dbReference>
<evidence type="ECO:0000256" key="6">
    <source>
        <dbReference type="ARBA" id="ARBA00023139"/>
    </source>
</evidence>
<reference evidence="10" key="1">
    <citation type="submission" date="2018-08" db="EMBL/GenBank/DDBJ databases">
        <authorList>
            <person name="Grouzdev D.S."/>
            <person name="Krutkina M.S."/>
        </authorList>
    </citation>
    <scope>NUCLEOTIDE SEQUENCE [LARGE SCALE GENOMIC DNA]</scope>
    <source>
        <strain evidence="10">4-11</strain>
    </source>
</reference>
<dbReference type="GO" id="GO:0042597">
    <property type="term" value="C:periplasmic space"/>
    <property type="evidence" value="ECO:0007669"/>
    <property type="project" value="UniProtKB-SubCell"/>
</dbReference>
<evidence type="ECO:0000313" key="10">
    <source>
        <dbReference type="Proteomes" id="UP000264002"/>
    </source>
</evidence>
<feature type="signal peptide" evidence="8">
    <location>
        <begin position="1"/>
        <end position="20"/>
    </location>
</feature>
<dbReference type="CDD" id="cd13585">
    <property type="entry name" value="PBP2_TMBP_like"/>
    <property type="match status" value="1"/>
</dbReference>
<dbReference type="InterPro" id="IPR050490">
    <property type="entry name" value="Bact_solute-bd_prot1"/>
</dbReference>
<accession>A0A372MFK4</accession>
<dbReference type="PANTHER" id="PTHR43649:SF33">
    <property type="entry name" value="POLYGALACTURONAN_RHAMNOGALACTURONAN-BINDING PROTEIN YTCQ"/>
    <property type="match status" value="1"/>
</dbReference>
<evidence type="ECO:0000256" key="1">
    <source>
        <dbReference type="ARBA" id="ARBA00004418"/>
    </source>
</evidence>
<evidence type="ECO:0000256" key="3">
    <source>
        <dbReference type="ARBA" id="ARBA00022475"/>
    </source>
</evidence>
<reference evidence="9 10" key="2">
    <citation type="submission" date="2018-09" db="EMBL/GenBank/DDBJ databases">
        <title>Genome of Sphaerochaeta halotolerans strain 4-11.</title>
        <authorList>
            <person name="Nazina T.N."/>
            <person name="Sokolova D.S."/>
        </authorList>
    </citation>
    <scope>NUCLEOTIDE SEQUENCE [LARGE SCALE GENOMIC DNA]</scope>
    <source>
        <strain evidence="9 10">4-11</strain>
    </source>
</reference>
<dbReference type="AlphaFoldDB" id="A0A372MFK4"/>
<comment type="similarity">
    <text evidence="2">Belongs to the bacterial solute-binding protein 1 family.</text>
</comment>
<evidence type="ECO:0000256" key="4">
    <source>
        <dbReference type="ARBA" id="ARBA00022729"/>
    </source>
</evidence>
<comment type="subcellular location">
    <subcellularLocation>
        <location evidence="1">Periplasm</location>
    </subcellularLocation>
</comment>
<dbReference type="Proteomes" id="UP000264002">
    <property type="component" value="Unassembled WGS sequence"/>
</dbReference>
<dbReference type="SUPFAM" id="SSF53850">
    <property type="entry name" value="Periplasmic binding protein-like II"/>
    <property type="match status" value="1"/>
</dbReference>
<dbReference type="Gene3D" id="3.40.190.10">
    <property type="entry name" value="Periplasmic binding protein-like II"/>
    <property type="match status" value="1"/>
</dbReference>
<dbReference type="Pfam" id="PF01547">
    <property type="entry name" value="SBP_bac_1"/>
    <property type="match status" value="1"/>
</dbReference>
<protein>
    <submittedName>
        <fullName evidence="9">Sugar ABC transporter substrate-binding protein</fullName>
    </submittedName>
</protein>
<evidence type="ECO:0000313" key="9">
    <source>
        <dbReference type="EMBL" id="RFU94552.1"/>
    </source>
</evidence>
<name>A0A372MFK4_9SPIR</name>
<comment type="caution">
    <text evidence="9">The sequence shown here is derived from an EMBL/GenBank/DDBJ whole genome shotgun (WGS) entry which is preliminary data.</text>
</comment>
<organism evidence="9 10">
    <name type="scientific">Sphaerochaeta halotolerans</name>
    <dbReference type="NCBI Taxonomy" id="2293840"/>
    <lineage>
        <taxon>Bacteria</taxon>
        <taxon>Pseudomonadati</taxon>
        <taxon>Spirochaetota</taxon>
        <taxon>Spirochaetia</taxon>
        <taxon>Spirochaetales</taxon>
        <taxon>Sphaerochaetaceae</taxon>
        <taxon>Sphaerochaeta</taxon>
    </lineage>
</organism>
<feature type="chain" id="PRO_5016648867" evidence="8">
    <location>
        <begin position="21"/>
        <end position="429"/>
    </location>
</feature>
<proteinExistence type="inferred from homology"/>
<dbReference type="InterPro" id="IPR006059">
    <property type="entry name" value="SBP"/>
</dbReference>
<sequence length="429" mass="48354">MKRILLFLVLITCMIGMVFAAGSKEESSSATEGTEITFWTFQDLHMQFYVDMAELWNEQNPDRKIDFKGEVLPYEDMHTKLLVSLQAGKGAPDLVDIEIAKYPNFLKGDIQLIPLNDVIDPVRDNFVTARLDIYSKDGKNYGLPFHVGASVIYYNMDILNAAGVDPYAIKTWDDYMKAGKIVKEKTGKPMTTIEVTEHWSFWPLIAQQGSDFLDADGNVILDNATNVKTLQYLKDLLNSGVAIATPGGFHHAEEYYGFMNDGGAASVWMPMWYMNRFTDYMPDLAGKILILPMPRWTSDGARSAGMGGTGTSVTNQARDIELTKDFLMFAKGSEEGNLRIWEDLGFDPPRWDVWDNPRMNAPNKFTDYYLNDDIFGMLLDIKDEINSVNIKEKLPAVIDRLKSTVMIQALQQQNKSPAEALKEAADLAR</sequence>
<keyword evidence="5" id="KW-0472">Membrane</keyword>
<keyword evidence="4 8" id="KW-0732">Signal</keyword>
<gene>
    <name evidence="9" type="ORF">DYP60_08525</name>
</gene>